<dbReference type="RefSeq" id="WP_119351433.1">
    <property type="nucleotide sequence ID" value="NZ_QWET01000018.1"/>
</dbReference>
<dbReference type="AlphaFoldDB" id="A0A399CWQ7"/>
<dbReference type="NCBIfam" id="TIGR01214">
    <property type="entry name" value="rmlD"/>
    <property type="match status" value="1"/>
</dbReference>
<dbReference type="EMBL" id="QWET01000018">
    <property type="protein sequence ID" value="RIH63623.1"/>
    <property type="molecule type" value="Genomic_DNA"/>
</dbReference>
<dbReference type="InterPro" id="IPR036291">
    <property type="entry name" value="NAD(P)-bd_dom_sf"/>
</dbReference>
<comment type="similarity">
    <text evidence="2 6">Belongs to the dTDP-4-dehydrorhamnose reductase family.</text>
</comment>
<protein>
    <recommendedName>
        <fullName evidence="4 6">dTDP-4-dehydrorhamnose reductase</fullName>
        <ecNumber evidence="3 6">1.1.1.133</ecNumber>
    </recommendedName>
</protein>
<evidence type="ECO:0000256" key="1">
    <source>
        <dbReference type="ARBA" id="ARBA00004781"/>
    </source>
</evidence>
<dbReference type="GO" id="GO:0019305">
    <property type="term" value="P:dTDP-rhamnose biosynthetic process"/>
    <property type="evidence" value="ECO:0007669"/>
    <property type="project" value="UniProtKB-UniPathway"/>
</dbReference>
<dbReference type="PANTHER" id="PTHR10491:SF4">
    <property type="entry name" value="METHIONINE ADENOSYLTRANSFERASE 2 SUBUNIT BETA"/>
    <property type="match status" value="1"/>
</dbReference>
<sequence>MKILVTGAYGQLGSELKELSDKFPHWEFFFTDWDSLDITDENAVNDFFEEHKPGFVINCAAYTAVDKAETDTHSALKLNTFAPGVLAKAAKVYEAGFIHISTDYVFDGKSFNPYSEIDTVNPEGIYGKTKLGGERSCRGENKNALIIRTSWLYSAYGNNFVKTMLRLGQERDSLKVVFDQVGTPTYAADLARTVLAIAEIYDTNREKFIPGIYHYSNEGVASWYDFAKSIFEITNTDCRVSPVLSVEFPTPAKRPHYSVLDKSKIKNTFNLEIQYWKDSLKICLNKIQKNN</sequence>
<evidence type="ECO:0000313" key="9">
    <source>
        <dbReference type="Proteomes" id="UP000266441"/>
    </source>
</evidence>
<dbReference type="EC" id="1.1.1.133" evidence="3 6"/>
<dbReference type="Proteomes" id="UP000266441">
    <property type="component" value="Unassembled WGS sequence"/>
</dbReference>
<evidence type="ECO:0000256" key="3">
    <source>
        <dbReference type="ARBA" id="ARBA00012929"/>
    </source>
</evidence>
<evidence type="ECO:0000256" key="2">
    <source>
        <dbReference type="ARBA" id="ARBA00010944"/>
    </source>
</evidence>
<dbReference type="GO" id="GO:0005829">
    <property type="term" value="C:cytosol"/>
    <property type="evidence" value="ECO:0007669"/>
    <property type="project" value="TreeGrafter"/>
</dbReference>
<dbReference type="PANTHER" id="PTHR10491">
    <property type="entry name" value="DTDP-4-DEHYDRORHAMNOSE REDUCTASE"/>
    <property type="match status" value="1"/>
</dbReference>
<name>A0A399CWQ7_9BACT</name>
<comment type="function">
    <text evidence="6">Catalyzes the reduction of dTDP-6-deoxy-L-lyxo-4-hexulose to yield dTDP-L-rhamnose.</text>
</comment>
<evidence type="ECO:0000259" key="7">
    <source>
        <dbReference type="Pfam" id="PF04321"/>
    </source>
</evidence>
<reference evidence="8 9" key="1">
    <citation type="journal article" date="2015" name="Int. J. Syst. Evol. Microbiol.">
        <title>Mariniphaga sediminis sp. nov., isolated from coastal sediment.</title>
        <authorList>
            <person name="Wang F.Q."/>
            <person name="Shen Q.Y."/>
            <person name="Chen G.J."/>
            <person name="Du Z.J."/>
        </authorList>
    </citation>
    <scope>NUCLEOTIDE SEQUENCE [LARGE SCALE GENOMIC DNA]</scope>
    <source>
        <strain evidence="8 9">SY21</strain>
    </source>
</reference>
<evidence type="ECO:0000256" key="5">
    <source>
        <dbReference type="ARBA" id="ARBA00048200"/>
    </source>
</evidence>
<evidence type="ECO:0000256" key="6">
    <source>
        <dbReference type="RuleBase" id="RU364082"/>
    </source>
</evidence>
<dbReference type="CDD" id="cd05254">
    <property type="entry name" value="dTDP_HR_like_SDR_e"/>
    <property type="match status" value="1"/>
</dbReference>
<dbReference type="GO" id="GO:0008831">
    <property type="term" value="F:dTDP-4-dehydrorhamnose reductase activity"/>
    <property type="evidence" value="ECO:0007669"/>
    <property type="project" value="UniProtKB-EC"/>
</dbReference>
<evidence type="ECO:0000313" key="8">
    <source>
        <dbReference type="EMBL" id="RIH63623.1"/>
    </source>
</evidence>
<comment type="caution">
    <text evidence="8">The sequence shown here is derived from an EMBL/GenBank/DDBJ whole genome shotgun (WGS) entry which is preliminary data.</text>
</comment>
<dbReference type="OrthoDB" id="9803892at2"/>
<keyword evidence="6" id="KW-0521">NADP</keyword>
<gene>
    <name evidence="8" type="primary">rfbD</name>
    <name evidence="8" type="ORF">D1164_18750</name>
</gene>
<dbReference type="Pfam" id="PF04321">
    <property type="entry name" value="RmlD_sub_bind"/>
    <property type="match status" value="1"/>
</dbReference>
<dbReference type="Gene3D" id="3.40.50.720">
    <property type="entry name" value="NAD(P)-binding Rossmann-like Domain"/>
    <property type="match status" value="1"/>
</dbReference>
<feature type="domain" description="RmlD-like substrate binding" evidence="7">
    <location>
        <begin position="1"/>
        <end position="287"/>
    </location>
</feature>
<dbReference type="InterPro" id="IPR005913">
    <property type="entry name" value="dTDP_dehydrorham_reduct"/>
</dbReference>
<dbReference type="InterPro" id="IPR029903">
    <property type="entry name" value="RmlD-like-bd"/>
</dbReference>
<comment type="catalytic activity">
    <reaction evidence="5">
        <text>dTDP-beta-L-rhamnose + NADP(+) = dTDP-4-dehydro-beta-L-rhamnose + NADPH + H(+)</text>
        <dbReference type="Rhea" id="RHEA:21796"/>
        <dbReference type="ChEBI" id="CHEBI:15378"/>
        <dbReference type="ChEBI" id="CHEBI:57510"/>
        <dbReference type="ChEBI" id="CHEBI:57783"/>
        <dbReference type="ChEBI" id="CHEBI:58349"/>
        <dbReference type="ChEBI" id="CHEBI:62830"/>
        <dbReference type="EC" id="1.1.1.133"/>
    </reaction>
</comment>
<evidence type="ECO:0000256" key="4">
    <source>
        <dbReference type="ARBA" id="ARBA00017099"/>
    </source>
</evidence>
<dbReference type="Gene3D" id="3.90.25.10">
    <property type="entry name" value="UDP-galactose 4-epimerase, domain 1"/>
    <property type="match status" value="1"/>
</dbReference>
<keyword evidence="6 8" id="KW-0560">Oxidoreductase</keyword>
<dbReference type="SUPFAM" id="SSF51735">
    <property type="entry name" value="NAD(P)-binding Rossmann-fold domains"/>
    <property type="match status" value="1"/>
</dbReference>
<accession>A0A399CWQ7</accession>
<comment type="pathway">
    <text evidence="1 6">Carbohydrate biosynthesis; dTDP-L-rhamnose biosynthesis.</text>
</comment>
<dbReference type="UniPathway" id="UPA00124"/>
<keyword evidence="9" id="KW-1185">Reference proteome</keyword>
<organism evidence="8 9">
    <name type="scientific">Mariniphaga sediminis</name>
    <dbReference type="NCBI Taxonomy" id="1628158"/>
    <lineage>
        <taxon>Bacteria</taxon>
        <taxon>Pseudomonadati</taxon>
        <taxon>Bacteroidota</taxon>
        <taxon>Bacteroidia</taxon>
        <taxon>Marinilabiliales</taxon>
        <taxon>Prolixibacteraceae</taxon>
        <taxon>Mariniphaga</taxon>
    </lineage>
</organism>
<proteinExistence type="inferred from homology"/>